<protein>
    <submittedName>
        <fullName evidence="2">LLM class F420-dependent oxidoreductase</fullName>
    </submittedName>
</protein>
<evidence type="ECO:0000259" key="1">
    <source>
        <dbReference type="Pfam" id="PF00296"/>
    </source>
</evidence>
<dbReference type="InterPro" id="IPR036661">
    <property type="entry name" value="Luciferase-like_sf"/>
</dbReference>
<dbReference type="InterPro" id="IPR011251">
    <property type="entry name" value="Luciferase-like_dom"/>
</dbReference>
<comment type="caution">
    <text evidence="2">The sequence shown here is derived from an EMBL/GenBank/DDBJ whole genome shotgun (WGS) entry which is preliminary data.</text>
</comment>
<dbReference type="PANTHER" id="PTHR43244">
    <property type="match status" value="1"/>
</dbReference>
<dbReference type="CDD" id="cd01097">
    <property type="entry name" value="Tetrahydromethanopterin_reductase"/>
    <property type="match status" value="1"/>
</dbReference>
<dbReference type="PANTHER" id="PTHR43244:SF2">
    <property type="entry name" value="CONSERVED HYPOTHETICAL ALANINE AND PROLINE-RICH PROTEIN"/>
    <property type="match status" value="1"/>
</dbReference>
<dbReference type="RefSeq" id="WP_345413183.1">
    <property type="nucleotide sequence ID" value="NZ_BAABGT010000015.1"/>
</dbReference>
<dbReference type="EMBL" id="BAABGT010000015">
    <property type="protein sequence ID" value="GAA4539154.1"/>
    <property type="molecule type" value="Genomic_DNA"/>
</dbReference>
<proteinExistence type="predicted"/>
<dbReference type="InterPro" id="IPR019919">
    <property type="entry name" value="Lucif-like_OxRdtase_MSMEG_2256"/>
</dbReference>
<gene>
    <name evidence="2" type="ORF">GCM10023175_10070</name>
</gene>
<dbReference type="Gene3D" id="3.20.20.30">
    <property type="entry name" value="Luciferase-like domain"/>
    <property type="match status" value="1"/>
</dbReference>
<organism evidence="2 3">
    <name type="scientific">Pseudonocardia xishanensis</name>
    <dbReference type="NCBI Taxonomy" id="630995"/>
    <lineage>
        <taxon>Bacteria</taxon>
        <taxon>Bacillati</taxon>
        <taxon>Actinomycetota</taxon>
        <taxon>Actinomycetes</taxon>
        <taxon>Pseudonocardiales</taxon>
        <taxon>Pseudonocardiaceae</taxon>
        <taxon>Pseudonocardia</taxon>
    </lineage>
</organism>
<dbReference type="Pfam" id="PF00296">
    <property type="entry name" value="Bac_luciferase"/>
    <property type="match status" value="1"/>
</dbReference>
<feature type="domain" description="Luciferase-like" evidence="1">
    <location>
        <begin position="13"/>
        <end position="307"/>
    </location>
</feature>
<dbReference type="Proteomes" id="UP001501598">
    <property type="component" value="Unassembled WGS sequence"/>
</dbReference>
<reference evidence="3" key="1">
    <citation type="journal article" date="2019" name="Int. J. Syst. Evol. Microbiol.">
        <title>The Global Catalogue of Microorganisms (GCM) 10K type strain sequencing project: providing services to taxonomists for standard genome sequencing and annotation.</title>
        <authorList>
            <consortium name="The Broad Institute Genomics Platform"/>
            <consortium name="The Broad Institute Genome Sequencing Center for Infectious Disease"/>
            <person name="Wu L."/>
            <person name="Ma J."/>
        </authorList>
    </citation>
    <scope>NUCLEOTIDE SEQUENCE [LARGE SCALE GENOMIC DNA]</scope>
    <source>
        <strain evidence="3">JCM 17906</strain>
    </source>
</reference>
<dbReference type="InterPro" id="IPR050564">
    <property type="entry name" value="F420-G6PD/mer"/>
</dbReference>
<name>A0ABP8RHU8_9PSEU</name>
<evidence type="ECO:0000313" key="3">
    <source>
        <dbReference type="Proteomes" id="UP001501598"/>
    </source>
</evidence>
<accession>A0ABP8RHU8</accession>
<dbReference type="SUPFAM" id="SSF51679">
    <property type="entry name" value="Bacterial luciferase-like"/>
    <property type="match status" value="1"/>
</dbReference>
<evidence type="ECO:0000313" key="2">
    <source>
        <dbReference type="EMBL" id="GAA4539154.1"/>
    </source>
</evidence>
<sequence length="346" mass="38281">MKIDTFLADGLAVAPAQARRAEEIGFDAVWTGEVAHDPLLPLAAAAAATSQIQLGTAITLAFARNPMSVAYQAWDLAQASQGRFILGLGTQVKAHITRRFSMPWGKPVAQMREYVEALHAIFAAWQNGNELAYEGEYYRHSLMTPVFDPGPLPEGQRPGVALAAVGRAMTRLAGELCDGVFLHPFTHARYVDETTLPALEEGAASRGRPQRPWIFSYMFLVVGDDDRQQAVSEAQIRKQLAFYASTPAYTEVLRGIGRDDLQPKLLPLSKEGRWDEMADLIDAETLDHFVLRGRLEELPGKIARRYHGRADRVASYYALPEYEPERLSEFVKSVHTATDALSGGQR</sequence>
<keyword evidence="3" id="KW-1185">Reference proteome</keyword>
<dbReference type="NCBIfam" id="TIGR03617">
    <property type="entry name" value="F420_MSMEG_2256"/>
    <property type="match status" value="1"/>
</dbReference>